<accession>C4IYD6</accession>
<dbReference type="EMBL" id="BT083583">
    <property type="protein sequence ID" value="ACR33936.1"/>
    <property type="molecule type" value="mRNA"/>
</dbReference>
<sequence>MNPIFCGERSRAESLFLGTDPAESAGHHELELVEGHESVAVAVDALDHAAALGDGGGLAEAAQDARELGGGDEAVAVGVEDREGVAQVLLDGVGVAGRRVHERRELGQADVAVAVRVGLLHHARHLVVGGRVAHALEQRRQLGPRDLAVAVRVELAEDALRLVPGRRRRPPRGGARGRERRGRQAWPGATALAAAGAAEEGAHLAHGTVRRFLDARPGGRARN</sequence>
<dbReference type="AlphaFoldDB" id="C4IYD6"/>
<reference evidence="2" key="1">
    <citation type="journal article" date="2009" name="PLoS Genet.">
        <title>Sequencing, mapping, and analysis of 27,455 maize full-length cDNAs.</title>
        <authorList>
            <person name="Soderlund C."/>
            <person name="Descour A."/>
            <person name="Kudrna D."/>
            <person name="Bomhoff M."/>
            <person name="Boyd L."/>
            <person name="Currie J."/>
            <person name="Angelova A."/>
            <person name="Collura K."/>
            <person name="Wissotski M."/>
            <person name="Ashley E."/>
            <person name="Morrow D."/>
            <person name="Fernandes J."/>
            <person name="Walbot V."/>
            <person name="Yu Y."/>
        </authorList>
    </citation>
    <scope>NUCLEOTIDE SEQUENCE</scope>
    <source>
        <strain evidence="2">B73</strain>
    </source>
</reference>
<feature type="region of interest" description="Disordered" evidence="1">
    <location>
        <begin position="164"/>
        <end position="186"/>
    </location>
</feature>
<name>C4IYD6_MAIZE</name>
<proteinExistence type="evidence at transcript level"/>
<protein>
    <submittedName>
        <fullName evidence="2">Uncharacterized protein</fullName>
    </submittedName>
</protein>
<reference evidence="2" key="2">
    <citation type="submission" date="2012-06" db="EMBL/GenBank/DDBJ databases">
        <authorList>
            <person name="Yu Y."/>
            <person name="Currie J."/>
            <person name="Lomeli R."/>
            <person name="Angelova A."/>
            <person name="Collura K."/>
            <person name="Wissotski M."/>
            <person name="Campos D."/>
            <person name="Kudrna D."/>
            <person name="Golser W."/>
            <person name="Ashely E."/>
            <person name="Descour A."/>
            <person name="Fernandes J."/>
            <person name="Soderlund C."/>
            <person name="Walbot V."/>
        </authorList>
    </citation>
    <scope>NUCLEOTIDE SEQUENCE</scope>
    <source>
        <strain evidence="2">B73</strain>
    </source>
</reference>
<evidence type="ECO:0000313" key="2">
    <source>
        <dbReference type="EMBL" id="ACR33936.1"/>
    </source>
</evidence>
<organism evidence="2">
    <name type="scientific">Zea mays</name>
    <name type="common">Maize</name>
    <dbReference type="NCBI Taxonomy" id="4577"/>
    <lineage>
        <taxon>Eukaryota</taxon>
        <taxon>Viridiplantae</taxon>
        <taxon>Streptophyta</taxon>
        <taxon>Embryophyta</taxon>
        <taxon>Tracheophyta</taxon>
        <taxon>Spermatophyta</taxon>
        <taxon>Magnoliopsida</taxon>
        <taxon>Liliopsida</taxon>
        <taxon>Poales</taxon>
        <taxon>Poaceae</taxon>
        <taxon>PACMAD clade</taxon>
        <taxon>Panicoideae</taxon>
        <taxon>Andropogonodae</taxon>
        <taxon>Andropogoneae</taxon>
        <taxon>Tripsacinae</taxon>
        <taxon>Zea</taxon>
    </lineage>
</organism>
<evidence type="ECO:0000256" key="1">
    <source>
        <dbReference type="SAM" id="MobiDB-lite"/>
    </source>
</evidence>